<sequence length="225" mass="24559">MNYLLLFLEGIITFISPCILPMIPIYISYFMGSNEENNKSRALINSIFFVIGFSFIFTMLGGAIGTFGHLLKENIKIFNMISGAILIILGLNYIGILKIAVLQRTFKINNNSVKNKSGLVSSILFGMVFGIGWTPCVGPFLGSALMIAANSGGSIEGIMMLLIYSLGLGIPFIMSAVLIDSLKNAFNFIKRNYNIINKISGIILIIVGIMMATGYLNLVLSILTF</sequence>
<dbReference type="EMBL" id="CP006905">
    <property type="protein sequence ID" value="AIY84908.1"/>
    <property type="molecule type" value="Genomic_DNA"/>
</dbReference>
<comment type="subcellular location">
    <subcellularLocation>
        <location evidence="1">Membrane</location>
        <topology evidence="1">Multi-pass membrane protein</topology>
    </subcellularLocation>
</comment>
<accession>A0A0A7FZ86</accession>
<dbReference type="PANTHER" id="PTHR31272:SF4">
    <property type="entry name" value="CYTOCHROME C-TYPE BIOGENESIS PROTEIN HI_1454-RELATED"/>
    <property type="match status" value="1"/>
</dbReference>
<feature type="transmembrane region" description="Helical" evidence="6">
    <location>
        <begin position="6"/>
        <end position="30"/>
    </location>
</feature>
<proteinExistence type="inferred from homology"/>
<dbReference type="GO" id="GO:0016020">
    <property type="term" value="C:membrane"/>
    <property type="evidence" value="ECO:0007669"/>
    <property type="project" value="UniProtKB-SubCell"/>
</dbReference>
<keyword evidence="5 6" id="KW-0472">Membrane</keyword>
<evidence type="ECO:0000256" key="5">
    <source>
        <dbReference type="ARBA" id="ARBA00023136"/>
    </source>
</evidence>
<feature type="transmembrane region" description="Helical" evidence="6">
    <location>
        <begin position="42"/>
        <end position="65"/>
    </location>
</feature>
<evidence type="ECO:0000256" key="1">
    <source>
        <dbReference type="ARBA" id="ARBA00004141"/>
    </source>
</evidence>
<protein>
    <submittedName>
        <fullName evidence="8">Cytochrome C biogenesis transmembrane region family protein</fullName>
    </submittedName>
</protein>
<dbReference type="RefSeq" id="WP_039315035.1">
    <property type="nucleotide sequence ID" value="NZ_CP006905.1"/>
</dbReference>
<reference evidence="8 9" key="1">
    <citation type="journal article" date="2015" name="Infect. Genet. Evol.">
        <title>Genomic sequences of six botulinum neurotoxin-producing strains representing three clostridial species illustrate the mobility and diversity of botulinum neurotoxin genes.</title>
        <authorList>
            <person name="Smith T.J."/>
            <person name="Hill K.K."/>
            <person name="Xie G."/>
            <person name="Foley B.T."/>
            <person name="Williamson C.H."/>
            <person name="Foster J.T."/>
            <person name="Johnson S.L."/>
            <person name="Chertkov O."/>
            <person name="Teshima H."/>
            <person name="Gibbons H.S."/>
            <person name="Johnsky L.A."/>
            <person name="Karavis M.A."/>
            <person name="Smith L.A."/>
        </authorList>
    </citation>
    <scope>NUCLEOTIDE SEQUENCE [LARGE SCALE GENOMIC DNA]</scope>
    <source>
        <strain evidence="8">Sullivan</strain>
    </source>
</reference>
<dbReference type="Proteomes" id="UP000030635">
    <property type="component" value="Chromosome"/>
</dbReference>
<keyword evidence="3 6" id="KW-0812">Transmembrane</keyword>
<keyword evidence="9" id="KW-1185">Reference proteome</keyword>
<dbReference type="GO" id="GO:0017004">
    <property type="term" value="P:cytochrome complex assembly"/>
    <property type="evidence" value="ECO:0007669"/>
    <property type="project" value="InterPro"/>
</dbReference>
<evidence type="ECO:0000256" key="6">
    <source>
        <dbReference type="SAM" id="Phobius"/>
    </source>
</evidence>
<name>A0A0A7FZ86_9CLOT</name>
<dbReference type="InterPro" id="IPR051790">
    <property type="entry name" value="Cytochrome_c-biogenesis_DsbD"/>
</dbReference>
<evidence type="ECO:0000313" key="8">
    <source>
        <dbReference type="EMBL" id="AIY84908.1"/>
    </source>
</evidence>
<feature type="transmembrane region" description="Helical" evidence="6">
    <location>
        <begin position="77"/>
        <end position="102"/>
    </location>
</feature>
<dbReference type="Pfam" id="PF02683">
    <property type="entry name" value="DsbD_TM"/>
    <property type="match status" value="1"/>
</dbReference>
<dbReference type="KEGG" id="cbv:U729_2283"/>
<evidence type="ECO:0000313" key="9">
    <source>
        <dbReference type="Proteomes" id="UP000030635"/>
    </source>
</evidence>
<evidence type="ECO:0000256" key="4">
    <source>
        <dbReference type="ARBA" id="ARBA00022989"/>
    </source>
</evidence>
<dbReference type="STRING" id="1561.NPD11_735"/>
<dbReference type="HOGENOM" id="CLU_053225_2_0_9"/>
<dbReference type="eggNOG" id="COG0785">
    <property type="taxonomic scope" value="Bacteria"/>
</dbReference>
<dbReference type="AlphaFoldDB" id="A0A0A7FZ86"/>
<dbReference type="InterPro" id="IPR003834">
    <property type="entry name" value="Cyt_c_assmbl_TM_dom"/>
</dbReference>
<dbReference type="PANTHER" id="PTHR31272">
    <property type="entry name" value="CYTOCHROME C-TYPE BIOGENESIS PROTEIN HI_1454-RELATED"/>
    <property type="match status" value="1"/>
</dbReference>
<keyword evidence="4 6" id="KW-1133">Transmembrane helix</keyword>
<gene>
    <name evidence="8" type="ORF">U729_2283</name>
</gene>
<feature type="transmembrane region" description="Helical" evidence="6">
    <location>
        <begin position="161"/>
        <end position="179"/>
    </location>
</feature>
<feature type="transmembrane region" description="Helical" evidence="6">
    <location>
        <begin position="123"/>
        <end position="149"/>
    </location>
</feature>
<evidence type="ECO:0000256" key="2">
    <source>
        <dbReference type="ARBA" id="ARBA00006143"/>
    </source>
</evidence>
<evidence type="ECO:0000256" key="3">
    <source>
        <dbReference type="ARBA" id="ARBA00022692"/>
    </source>
</evidence>
<feature type="domain" description="Cytochrome C biogenesis protein transmembrane" evidence="7">
    <location>
        <begin position="4"/>
        <end position="212"/>
    </location>
</feature>
<evidence type="ECO:0000259" key="7">
    <source>
        <dbReference type="Pfam" id="PF02683"/>
    </source>
</evidence>
<organism evidence="8 9">
    <name type="scientific">Clostridium baratii str. Sullivan</name>
    <dbReference type="NCBI Taxonomy" id="1415775"/>
    <lineage>
        <taxon>Bacteria</taxon>
        <taxon>Bacillati</taxon>
        <taxon>Bacillota</taxon>
        <taxon>Clostridia</taxon>
        <taxon>Eubacteriales</taxon>
        <taxon>Clostridiaceae</taxon>
        <taxon>Clostridium</taxon>
    </lineage>
</organism>
<feature type="transmembrane region" description="Helical" evidence="6">
    <location>
        <begin position="199"/>
        <end position="223"/>
    </location>
</feature>
<dbReference type="OrthoDB" id="9809733at2"/>
<comment type="similarity">
    <text evidence="2">Belongs to the DsbD family.</text>
</comment>